<keyword evidence="4" id="KW-1185">Reference proteome</keyword>
<sequence length="99" mass="11472">MTGYLLLRSLFFLIFFLILIIISYIYLPNHYSSLSLASSHRPCNPPHHSLDHQPTTTTNRQPPTHRPPLPPLLATKPNFTSILLFSPHKILFGTIYYWL</sequence>
<feature type="region of interest" description="Disordered" evidence="1">
    <location>
        <begin position="45"/>
        <end position="67"/>
    </location>
</feature>
<evidence type="ECO:0000256" key="1">
    <source>
        <dbReference type="SAM" id="MobiDB-lite"/>
    </source>
</evidence>
<protein>
    <submittedName>
        <fullName evidence="3">Uncharacterized protein</fullName>
    </submittedName>
</protein>
<keyword evidence="2" id="KW-1133">Transmembrane helix</keyword>
<feature type="compositionally biased region" description="Low complexity" evidence="1">
    <location>
        <begin position="52"/>
        <end position="62"/>
    </location>
</feature>
<dbReference type="EMBL" id="JBDFQZ010000013">
    <property type="protein sequence ID" value="KAK9668334.1"/>
    <property type="molecule type" value="Genomic_DNA"/>
</dbReference>
<keyword evidence="2" id="KW-0812">Transmembrane</keyword>
<name>A0AAW1GZR4_SAPOF</name>
<proteinExistence type="predicted"/>
<evidence type="ECO:0000256" key="2">
    <source>
        <dbReference type="SAM" id="Phobius"/>
    </source>
</evidence>
<accession>A0AAW1GZR4</accession>
<evidence type="ECO:0000313" key="4">
    <source>
        <dbReference type="Proteomes" id="UP001443914"/>
    </source>
</evidence>
<gene>
    <name evidence="3" type="ORF">RND81_13G052700</name>
</gene>
<organism evidence="3 4">
    <name type="scientific">Saponaria officinalis</name>
    <name type="common">Common soapwort</name>
    <name type="synonym">Lychnis saponaria</name>
    <dbReference type="NCBI Taxonomy" id="3572"/>
    <lineage>
        <taxon>Eukaryota</taxon>
        <taxon>Viridiplantae</taxon>
        <taxon>Streptophyta</taxon>
        <taxon>Embryophyta</taxon>
        <taxon>Tracheophyta</taxon>
        <taxon>Spermatophyta</taxon>
        <taxon>Magnoliopsida</taxon>
        <taxon>eudicotyledons</taxon>
        <taxon>Gunneridae</taxon>
        <taxon>Pentapetalae</taxon>
        <taxon>Caryophyllales</taxon>
        <taxon>Caryophyllaceae</taxon>
        <taxon>Caryophylleae</taxon>
        <taxon>Saponaria</taxon>
    </lineage>
</organism>
<feature type="transmembrane region" description="Helical" evidence="2">
    <location>
        <begin position="6"/>
        <end position="27"/>
    </location>
</feature>
<dbReference type="AlphaFoldDB" id="A0AAW1GZR4"/>
<evidence type="ECO:0000313" key="3">
    <source>
        <dbReference type="EMBL" id="KAK9668334.1"/>
    </source>
</evidence>
<comment type="caution">
    <text evidence="3">The sequence shown here is derived from an EMBL/GenBank/DDBJ whole genome shotgun (WGS) entry which is preliminary data.</text>
</comment>
<dbReference type="Proteomes" id="UP001443914">
    <property type="component" value="Unassembled WGS sequence"/>
</dbReference>
<reference evidence="3" key="1">
    <citation type="submission" date="2024-03" db="EMBL/GenBank/DDBJ databases">
        <title>WGS assembly of Saponaria officinalis var. Norfolk2.</title>
        <authorList>
            <person name="Jenkins J."/>
            <person name="Shu S."/>
            <person name="Grimwood J."/>
            <person name="Barry K."/>
            <person name="Goodstein D."/>
            <person name="Schmutz J."/>
            <person name="Leebens-Mack J."/>
            <person name="Osbourn A."/>
        </authorList>
    </citation>
    <scope>NUCLEOTIDE SEQUENCE [LARGE SCALE GENOMIC DNA]</scope>
    <source>
        <strain evidence="3">JIC</strain>
    </source>
</reference>
<keyword evidence="2" id="KW-0472">Membrane</keyword>